<reference evidence="1 2" key="1">
    <citation type="submission" date="2018-08" db="EMBL/GenBank/DDBJ databases">
        <title>A genome reference for cultivated species of the human gut microbiota.</title>
        <authorList>
            <person name="Zou Y."/>
            <person name="Xue W."/>
            <person name="Luo G."/>
        </authorList>
    </citation>
    <scope>NUCLEOTIDE SEQUENCE [LARGE SCALE GENOMIC DNA]</scope>
    <source>
        <strain evidence="1 2">AF22-3AC</strain>
    </source>
</reference>
<name>A0A412IFS5_9BACE</name>
<protein>
    <recommendedName>
        <fullName evidence="3">Phage tail protein</fullName>
    </recommendedName>
</protein>
<dbReference type="EMBL" id="QRVJ01000012">
    <property type="protein sequence ID" value="RGS35867.1"/>
    <property type="molecule type" value="Genomic_DNA"/>
</dbReference>
<accession>A0A412IFS5</accession>
<dbReference type="Proteomes" id="UP000283341">
    <property type="component" value="Unassembled WGS sequence"/>
</dbReference>
<comment type="caution">
    <text evidence="1">The sequence shown here is derived from an EMBL/GenBank/DDBJ whole genome shotgun (WGS) entry which is preliminary data.</text>
</comment>
<dbReference type="AlphaFoldDB" id="A0A412IFS5"/>
<organism evidence="1 2">
    <name type="scientific">Bacteroides cellulosilyticus</name>
    <dbReference type="NCBI Taxonomy" id="246787"/>
    <lineage>
        <taxon>Bacteria</taxon>
        <taxon>Pseudomonadati</taxon>
        <taxon>Bacteroidota</taxon>
        <taxon>Bacteroidia</taxon>
        <taxon>Bacteroidales</taxon>
        <taxon>Bacteroidaceae</taxon>
        <taxon>Bacteroides</taxon>
    </lineage>
</organism>
<evidence type="ECO:0008006" key="3">
    <source>
        <dbReference type="Google" id="ProtNLM"/>
    </source>
</evidence>
<gene>
    <name evidence="1" type="ORF">DWX97_14485</name>
</gene>
<proteinExistence type="predicted"/>
<sequence length="153" mass="17857">MMNLTGYMTINGVDAWTEYFAFLCEDKVDDNFNFGELQKPLEMKEYTTVEFRERDGEELPDVLPSPRYKARDVTLYIAVYASTLSEYNTRRAAFMEAIRAGWVNLKVKELPTAYRFYYKGITDAKVLEDATDGRIIGRWKVKFREPKPGFTTE</sequence>
<evidence type="ECO:0000313" key="1">
    <source>
        <dbReference type="EMBL" id="RGS35867.1"/>
    </source>
</evidence>
<dbReference type="RefSeq" id="WP_118402876.1">
    <property type="nucleotide sequence ID" value="NZ_QRVJ01000012.1"/>
</dbReference>
<evidence type="ECO:0000313" key="2">
    <source>
        <dbReference type="Proteomes" id="UP000283341"/>
    </source>
</evidence>